<evidence type="ECO:0000313" key="7">
    <source>
        <dbReference type="EMBL" id="VDN02426.1"/>
    </source>
</evidence>
<dbReference type="WBParaSite" id="TCLT_0000522401-mRNA-1">
    <property type="protein sequence ID" value="TCLT_0000522401-mRNA-1"/>
    <property type="gene ID" value="TCLT_0000522401"/>
</dbReference>
<feature type="domain" description="Peptidase M14" evidence="6">
    <location>
        <begin position="67"/>
        <end position="381"/>
    </location>
</feature>
<evidence type="ECO:0000256" key="4">
    <source>
        <dbReference type="PROSITE-ProRule" id="PRU01379"/>
    </source>
</evidence>
<dbReference type="PROSITE" id="PS52035">
    <property type="entry name" value="PEPTIDASE_M14"/>
    <property type="match status" value="1"/>
</dbReference>
<dbReference type="SMART" id="SM00631">
    <property type="entry name" value="Zn_pept"/>
    <property type="match status" value="1"/>
</dbReference>
<accession>A0A0N5CXT1</accession>
<name>A0A0N5CXT1_THECL</name>
<comment type="caution">
    <text evidence="3">Lacks conserved residue(s) required for the propagation of feature annotation.</text>
</comment>
<dbReference type="PROSITE" id="PS51670">
    <property type="entry name" value="SHKT"/>
    <property type="match status" value="1"/>
</dbReference>
<dbReference type="SUPFAM" id="SSF53187">
    <property type="entry name" value="Zn-dependent exopeptidases"/>
    <property type="match status" value="1"/>
</dbReference>
<evidence type="ECO:0000259" key="6">
    <source>
        <dbReference type="PROSITE" id="PS52035"/>
    </source>
</evidence>
<comment type="similarity">
    <text evidence="2 4">Belongs to the peptidase M14 family.</text>
</comment>
<reference evidence="7 8" key="2">
    <citation type="submission" date="2018-11" db="EMBL/GenBank/DDBJ databases">
        <authorList>
            <consortium name="Pathogen Informatics"/>
        </authorList>
    </citation>
    <scope>NUCLEOTIDE SEQUENCE [LARGE SCALE GENOMIC DNA]</scope>
</reference>
<dbReference type="GO" id="GO:0004181">
    <property type="term" value="F:metallocarboxypeptidase activity"/>
    <property type="evidence" value="ECO:0007669"/>
    <property type="project" value="InterPro"/>
</dbReference>
<dbReference type="GO" id="GO:0006508">
    <property type="term" value="P:proteolysis"/>
    <property type="evidence" value="ECO:0007669"/>
    <property type="project" value="InterPro"/>
</dbReference>
<dbReference type="EMBL" id="UYYF01004326">
    <property type="protein sequence ID" value="VDN02426.1"/>
    <property type="molecule type" value="Genomic_DNA"/>
</dbReference>
<dbReference type="Gene3D" id="3.40.630.10">
    <property type="entry name" value="Zn peptidases"/>
    <property type="match status" value="1"/>
</dbReference>
<gene>
    <name evidence="7" type="ORF">TCLT_LOCUS5213</name>
</gene>
<dbReference type="AlphaFoldDB" id="A0A0N5CXT1"/>
<dbReference type="InterPro" id="IPR003582">
    <property type="entry name" value="ShKT_dom"/>
</dbReference>
<dbReference type="GO" id="GO:0008270">
    <property type="term" value="F:zinc ion binding"/>
    <property type="evidence" value="ECO:0007669"/>
    <property type="project" value="InterPro"/>
</dbReference>
<proteinExistence type="inferred from homology"/>
<dbReference type="STRING" id="103827.A0A0N5CXT1"/>
<protein>
    <submittedName>
        <fullName evidence="9">ShKT domain-containing protein</fullName>
    </submittedName>
</protein>
<dbReference type="Pfam" id="PF01549">
    <property type="entry name" value="ShK"/>
    <property type="match status" value="1"/>
</dbReference>
<evidence type="ECO:0000256" key="3">
    <source>
        <dbReference type="PROSITE-ProRule" id="PRU01005"/>
    </source>
</evidence>
<dbReference type="PANTHER" id="PTHR11705">
    <property type="entry name" value="PROTEASE FAMILY M14 CARBOXYPEPTIDASE A,B"/>
    <property type="match status" value="1"/>
</dbReference>
<keyword evidence="8" id="KW-1185">Reference proteome</keyword>
<dbReference type="Proteomes" id="UP000276776">
    <property type="component" value="Unassembled WGS sequence"/>
</dbReference>
<dbReference type="PRINTS" id="PR00765">
    <property type="entry name" value="CRBOXYPTASEA"/>
</dbReference>
<evidence type="ECO:0000259" key="5">
    <source>
        <dbReference type="PROSITE" id="PS51670"/>
    </source>
</evidence>
<dbReference type="CDD" id="cd03860">
    <property type="entry name" value="M14_CP_A-B_like"/>
    <property type="match status" value="1"/>
</dbReference>
<evidence type="ECO:0000313" key="9">
    <source>
        <dbReference type="WBParaSite" id="TCLT_0000522401-mRNA-1"/>
    </source>
</evidence>
<organism evidence="9">
    <name type="scientific">Thelazia callipaeda</name>
    <name type="common">Oriental eyeworm</name>
    <name type="synonym">Parasitic nematode</name>
    <dbReference type="NCBI Taxonomy" id="103827"/>
    <lineage>
        <taxon>Eukaryota</taxon>
        <taxon>Metazoa</taxon>
        <taxon>Ecdysozoa</taxon>
        <taxon>Nematoda</taxon>
        <taxon>Chromadorea</taxon>
        <taxon>Rhabditida</taxon>
        <taxon>Spirurina</taxon>
        <taxon>Spiruromorpha</taxon>
        <taxon>Thelazioidea</taxon>
        <taxon>Thelaziidae</taxon>
        <taxon>Thelazia</taxon>
    </lineage>
</organism>
<dbReference type="FunFam" id="3.40.630.10:FF:000070">
    <property type="entry name" value="Putative carboxypeptidase suro-1"/>
    <property type="match status" value="1"/>
</dbReference>
<dbReference type="GO" id="GO:0005615">
    <property type="term" value="C:extracellular space"/>
    <property type="evidence" value="ECO:0007669"/>
    <property type="project" value="TreeGrafter"/>
</dbReference>
<feature type="active site" description="Proton donor/acceptor" evidence="4">
    <location>
        <position position="345"/>
    </location>
</feature>
<comment type="cofactor">
    <cofactor evidence="1">
        <name>Zn(2+)</name>
        <dbReference type="ChEBI" id="CHEBI:29105"/>
    </cofactor>
</comment>
<dbReference type="OrthoDB" id="3626597at2759"/>
<evidence type="ECO:0000313" key="8">
    <source>
        <dbReference type="Proteomes" id="UP000276776"/>
    </source>
</evidence>
<dbReference type="InterPro" id="IPR000834">
    <property type="entry name" value="Peptidase_M14"/>
</dbReference>
<reference evidence="9" key="1">
    <citation type="submission" date="2017-02" db="UniProtKB">
        <authorList>
            <consortium name="WormBaseParasite"/>
        </authorList>
    </citation>
    <scope>IDENTIFICATION</scope>
</reference>
<dbReference type="Pfam" id="PF00246">
    <property type="entry name" value="Peptidase_M14"/>
    <property type="match status" value="1"/>
</dbReference>
<evidence type="ECO:0000256" key="1">
    <source>
        <dbReference type="ARBA" id="ARBA00001947"/>
    </source>
</evidence>
<dbReference type="PANTHER" id="PTHR11705:SF51">
    <property type="entry name" value="CARBOXYPEPTIDASE SURO-1-RELATED"/>
    <property type="match status" value="1"/>
</dbReference>
<feature type="domain" description="ShKT" evidence="5">
    <location>
        <begin position="541"/>
        <end position="577"/>
    </location>
</feature>
<evidence type="ECO:0000256" key="2">
    <source>
        <dbReference type="ARBA" id="ARBA00005988"/>
    </source>
</evidence>
<sequence length="585" mass="66729">MNSLIERNEVYPRTAHEASRTAKQLNTLLESFFARSKDDPISEEKADESEESLSKIGNLKANYRFGDYGSYKDMLKYLRTIEFHYPHITKLIRIGETHEGVPIEGLKIGYPVSNVDKRAIWIDGNIHAREWATSHTALYFINQLISKFGNDQSVTHYLNSLNIYIFPCLNPDGYEYTRSRPIPQVRLWRKNRSPQKCIRSLWGGRRCCEGVDLNRNFDFYWAEIGSSDNPCSHLYHGESAFSEPETRAVKDFLLSPEMKGKLDGFITLHTYAQLWIHPYSHKVETYPENHVELARTAKRAVDRLKQVYGTEYRIGTGANILAPASGGSDDWAKDALGVRFVYLLELRPELELINGFILHKKELIPTAVETWEGVRAVIDDIIKGISLQSENILLPQERIPMVVMGKIMRNITKENLALEANNKPRRGAGIARRLAESTITIDQEEKYQSGESTAVHYPNILSNVSSFSNIRINGISKALNTENNFLIMNAAKSQLNNVKLAVSHKLSSSSGWNRTHGTRNILAGSSLHNMINKKKVVDPNCRNIRISCRLWVLNNPNACKDRNHFMREQCKRTCKLCPSLTRFTD</sequence>